<gene>
    <name evidence="14" type="ORF">LJ725_14530</name>
</gene>
<reference evidence="14 15" key="1">
    <citation type="submission" date="2021-11" db="EMBL/GenBank/DDBJ databases">
        <authorList>
            <person name="Lee D.-H."/>
            <person name="Kim S.-B."/>
        </authorList>
    </citation>
    <scope>NUCLEOTIDE SEQUENCE [LARGE SCALE GENOMIC DNA]</scope>
    <source>
        <strain evidence="14 15">KCTC 52223</strain>
    </source>
</reference>
<protein>
    <recommendedName>
        <fullName evidence="11">Murein endopeptidase K</fullName>
    </recommendedName>
</protein>
<evidence type="ECO:0000256" key="7">
    <source>
        <dbReference type="ARBA" id="ARBA00022833"/>
    </source>
</evidence>
<comment type="caution">
    <text evidence="14">The sequence shown here is derived from an EMBL/GenBank/DDBJ whole genome shotgun (WGS) entry which is preliminary data.</text>
</comment>
<evidence type="ECO:0000256" key="10">
    <source>
        <dbReference type="ARBA" id="ARBA00093448"/>
    </source>
</evidence>
<evidence type="ECO:0000256" key="3">
    <source>
        <dbReference type="ARBA" id="ARBA00022670"/>
    </source>
</evidence>
<keyword evidence="15" id="KW-1185">Reference proteome</keyword>
<evidence type="ECO:0000256" key="1">
    <source>
        <dbReference type="ARBA" id="ARBA00001947"/>
    </source>
</evidence>
<evidence type="ECO:0000256" key="12">
    <source>
        <dbReference type="SAM" id="MobiDB-lite"/>
    </source>
</evidence>
<proteinExistence type="inferred from homology"/>
<evidence type="ECO:0000256" key="2">
    <source>
        <dbReference type="ARBA" id="ARBA00004776"/>
    </source>
</evidence>
<evidence type="ECO:0000313" key="14">
    <source>
        <dbReference type="EMBL" id="MCC8430188.1"/>
    </source>
</evidence>
<dbReference type="SUPFAM" id="SSF55166">
    <property type="entry name" value="Hedgehog/DD-peptidase"/>
    <property type="match status" value="1"/>
</dbReference>
<evidence type="ECO:0000256" key="9">
    <source>
        <dbReference type="ARBA" id="ARBA00023316"/>
    </source>
</evidence>
<dbReference type="RefSeq" id="WP_230551361.1">
    <property type="nucleotide sequence ID" value="NZ_JAJISD010000006.1"/>
</dbReference>
<comment type="similarity">
    <text evidence="10">Belongs to the peptidase M15 family.</text>
</comment>
<comment type="pathway">
    <text evidence="2">Cell wall biogenesis; cell wall polysaccharide biosynthesis.</text>
</comment>
<feature type="chain" id="PRO_5046466132" description="Murein endopeptidase K" evidence="13">
    <location>
        <begin position="21"/>
        <end position="249"/>
    </location>
</feature>
<accession>A0ABS8KX31</accession>
<feature type="region of interest" description="Disordered" evidence="12">
    <location>
        <begin position="25"/>
        <end position="55"/>
    </location>
</feature>
<evidence type="ECO:0000256" key="6">
    <source>
        <dbReference type="ARBA" id="ARBA00022801"/>
    </source>
</evidence>
<evidence type="ECO:0000256" key="13">
    <source>
        <dbReference type="SAM" id="SignalP"/>
    </source>
</evidence>
<keyword evidence="5 13" id="KW-0732">Signal</keyword>
<keyword evidence="8" id="KW-0482">Metalloprotease</keyword>
<comment type="cofactor">
    <cofactor evidence="1">
        <name>Zn(2+)</name>
        <dbReference type="ChEBI" id="CHEBI:29105"/>
    </cofactor>
</comment>
<evidence type="ECO:0000256" key="8">
    <source>
        <dbReference type="ARBA" id="ARBA00023049"/>
    </source>
</evidence>
<evidence type="ECO:0000256" key="5">
    <source>
        <dbReference type="ARBA" id="ARBA00022729"/>
    </source>
</evidence>
<keyword evidence="3" id="KW-0645">Protease</keyword>
<dbReference type="Gene3D" id="3.30.1380.10">
    <property type="match status" value="1"/>
</dbReference>
<keyword evidence="7" id="KW-0862">Zinc</keyword>
<dbReference type="PANTHER" id="PTHR37425">
    <property type="match status" value="1"/>
</dbReference>
<dbReference type="Proteomes" id="UP001198862">
    <property type="component" value="Unassembled WGS sequence"/>
</dbReference>
<feature type="signal peptide" evidence="13">
    <location>
        <begin position="1"/>
        <end position="20"/>
    </location>
</feature>
<evidence type="ECO:0000256" key="4">
    <source>
        <dbReference type="ARBA" id="ARBA00022723"/>
    </source>
</evidence>
<dbReference type="InterPro" id="IPR009045">
    <property type="entry name" value="Zn_M74/Hedgehog-like"/>
</dbReference>
<organism evidence="14 15">
    <name type="scientific">Reyranella aquatilis</name>
    <dbReference type="NCBI Taxonomy" id="2035356"/>
    <lineage>
        <taxon>Bacteria</taxon>
        <taxon>Pseudomonadati</taxon>
        <taxon>Pseudomonadota</taxon>
        <taxon>Alphaproteobacteria</taxon>
        <taxon>Hyphomicrobiales</taxon>
        <taxon>Reyranellaceae</taxon>
        <taxon>Reyranella</taxon>
    </lineage>
</organism>
<keyword evidence="9" id="KW-0961">Cell wall biogenesis/degradation</keyword>
<keyword evidence="4" id="KW-0479">Metal-binding</keyword>
<dbReference type="Pfam" id="PF05951">
    <property type="entry name" value="Peptidase_M15_2"/>
    <property type="match status" value="1"/>
</dbReference>
<name>A0ABS8KX31_9HYPH</name>
<dbReference type="InterPro" id="IPR010275">
    <property type="entry name" value="MepK"/>
</dbReference>
<dbReference type="PANTHER" id="PTHR37425:SF1">
    <property type="entry name" value="OUTER MEMBRANE PROTEIN"/>
    <property type="match status" value="1"/>
</dbReference>
<keyword evidence="6" id="KW-0378">Hydrolase</keyword>
<evidence type="ECO:0000256" key="11">
    <source>
        <dbReference type="ARBA" id="ARBA00093666"/>
    </source>
</evidence>
<evidence type="ECO:0000313" key="15">
    <source>
        <dbReference type="Proteomes" id="UP001198862"/>
    </source>
</evidence>
<sequence>MRSFVLSLATLLAFAGTGFAQTNTGASTAPKVKSAASADNSNTKKKTAAPAKSASVQKVAAQQKKAPAATPQQNRAAAAARYGGFSAAAMAAPVPAPELDLSSPRSLSLMNFNTKEELTVTYWSNGAYHRSALDQLNQFLRDSRDAGVTEMDPLLFDVLWHTARISGYAGTIEVLSAFRSPESNAWLASVSRGVARDSQHMNGNAMDIRFPGVPVFRIRQAARSLNMGGVGFYPRSGFVHLDTGPVRYW</sequence>
<dbReference type="EMBL" id="JAJISD010000006">
    <property type="protein sequence ID" value="MCC8430188.1"/>
    <property type="molecule type" value="Genomic_DNA"/>
</dbReference>